<accession>A0A4V6DW27</accession>
<gene>
    <name evidence="1" type="ORF">C1H76_9063</name>
</gene>
<dbReference type="EMBL" id="PTQR01000126">
    <property type="protein sequence ID" value="TKX18802.1"/>
    <property type="molecule type" value="Genomic_DNA"/>
</dbReference>
<dbReference type="Proteomes" id="UP000308133">
    <property type="component" value="Unassembled WGS sequence"/>
</dbReference>
<proteinExistence type="predicted"/>
<evidence type="ECO:0000313" key="1">
    <source>
        <dbReference type="EMBL" id="TKX18802.1"/>
    </source>
</evidence>
<reference evidence="1 2" key="1">
    <citation type="submission" date="2018-02" db="EMBL/GenBank/DDBJ databases">
        <title>Draft genome sequences of Elsinoe sp., causing black scab on jojoba.</title>
        <authorList>
            <person name="Stodart B."/>
            <person name="Jeffress S."/>
            <person name="Ash G."/>
            <person name="Arun Chinnappa K."/>
        </authorList>
    </citation>
    <scope>NUCLEOTIDE SEQUENCE [LARGE SCALE GENOMIC DNA]</scope>
    <source>
        <strain evidence="1 2">Hillstone_2</strain>
    </source>
</reference>
<comment type="caution">
    <text evidence="1">The sequence shown here is derived from an EMBL/GenBank/DDBJ whole genome shotgun (WGS) entry which is preliminary data.</text>
</comment>
<organism evidence="1 2">
    <name type="scientific">Elsinoe australis</name>
    <dbReference type="NCBI Taxonomy" id="40998"/>
    <lineage>
        <taxon>Eukaryota</taxon>
        <taxon>Fungi</taxon>
        <taxon>Dikarya</taxon>
        <taxon>Ascomycota</taxon>
        <taxon>Pezizomycotina</taxon>
        <taxon>Dothideomycetes</taxon>
        <taxon>Dothideomycetidae</taxon>
        <taxon>Myriangiales</taxon>
        <taxon>Elsinoaceae</taxon>
        <taxon>Elsinoe</taxon>
    </lineage>
</organism>
<dbReference type="AlphaFoldDB" id="A0A4V6DW27"/>
<protein>
    <recommendedName>
        <fullName evidence="3">Aba 3 protein</fullName>
    </recommendedName>
</protein>
<sequence length="406" mass="46935">MPAATTESHIGTYTSISHTKMLPKPKDVFYYPPDIAHDLDNLDLADQQKAEVLATSWEYTRCVIPQYTNWKRYVAFLRCIIVAVIAEYRGNVVNLTESDDILGFSVNGLVDDIFKGTAGHELMGREFKAFLLMTGEKTSERRNGELFRRYVNALSHNPRQWFRMRDCDALARFTIAGALVCNDLDDLWFNEEQFIILAELGDIMYDAVAFYKHRSEGETHSTFAYMPQDLRVKSFHVARELLWALDTAWARQPSHQVVINFVRFFGGTIHMLTRRYRFVEEDLSIGKPEDEDVVEQTRRNVKLWNRVEENDEKFQENSSRYKEIITKHREDLMFPGLAQALETAETGRCTDCVYRSSYGAQGVGEFGGVQLCPACREQWRQYLEALPQRVIEVFPEVLDVPGFSRS</sequence>
<name>A0A4V6DW27_9PEZI</name>
<evidence type="ECO:0000313" key="2">
    <source>
        <dbReference type="Proteomes" id="UP000308133"/>
    </source>
</evidence>
<evidence type="ECO:0008006" key="3">
    <source>
        <dbReference type="Google" id="ProtNLM"/>
    </source>
</evidence>